<dbReference type="SUPFAM" id="SSF46600">
    <property type="entry name" value="C-terminal UvrC-binding domain of UvrB"/>
    <property type="match status" value="1"/>
</dbReference>
<dbReference type="InterPro" id="IPR047296">
    <property type="entry name" value="GIY-YIG_UvrC_Cho"/>
</dbReference>
<dbReference type="InterPro" id="IPR035901">
    <property type="entry name" value="GIY-YIG_endonuc_sf"/>
</dbReference>
<dbReference type="PANTHER" id="PTHR30562">
    <property type="entry name" value="UVRC/OXIDOREDUCTASE"/>
    <property type="match status" value="1"/>
</dbReference>
<proteinExistence type="predicted"/>
<dbReference type="CDD" id="cd10434">
    <property type="entry name" value="GIY-YIG_UvrC_Cho"/>
    <property type="match status" value="1"/>
</dbReference>
<accession>A0ABS4J6X9</accession>
<dbReference type="PANTHER" id="PTHR30562:SF1">
    <property type="entry name" value="UVRABC SYSTEM PROTEIN C"/>
    <property type="match status" value="1"/>
</dbReference>
<dbReference type="SUPFAM" id="SSF82771">
    <property type="entry name" value="GIY-YIG endonuclease"/>
    <property type="match status" value="1"/>
</dbReference>
<sequence>MSFLFQANEYPTSPGCYIMKNAEGRILYVGKSKHLRNRLRSYFQQQSAHKRIRQLVSLVALIEVVLVNNEAESLLLENNLIKIHKPPFNRALVKENSGYAYLQLTAERFPRLDVYYRKRHRAGASLIDKPTSLKPDVREEAAAVQRLGPFQSRRFRDALLEFVTDHFGLRTCTSMPKRVCLLYHIGKCSGICEGMITEAEYLSRVKQAAQLLSNRGEKLIEAMVAKMEAYAERLEFEKADNILQHIRNLEKVPDKQIVDREAVIDQDVLYFGEGRVMVAKVREGMLLDFQMIELEQEHEHGELACDRFLVSRYVHERPDELILNKIADSRKVNALLRLRGSKPLKITQPKRGLKYELLKLCQNNYEYRISQGL</sequence>
<feature type="domain" description="GIY-YIG" evidence="1">
    <location>
        <begin position="12"/>
        <end position="90"/>
    </location>
</feature>
<dbReference type="PROSITE" id="PS50164">
    <property type="entry name" value="GIY_YIG"/>
    <property type="match status" value="1"/>
</dbReference>
<evidence type="ECO:0000259" key="1">
    <source>
        <dbReference type="PROSITE" id="PS50164"/>
    </source>
</evidence>
<organism evidence="2 3">
    <name type="scientific">Paenibacillus eucommiae</name>
    <dbReference type="NCBI Taxonomy" id="1355755"/>
    <lineage>
        <taxon>Bacteria</taxon>
        <taxon>Bacillati</taxon>
        <taxon>Bacillota</taxon>
        <taxon>Bacilli</taxon>
        <taxon>Bacillales</taxon>
        <taxon>Paenibacillaceae</taxon>
        <taxon>Paenibacillus</taxon>
    </lineage>
</organism>
<dbReference type="Pfam" id="PF22920">
    <property type="entry name" value="UvrC_RNaseH"/>
    <property type="match status" value="1"/>
</dbReference>
<comment type="caution">
    <text evidence="2">The sequence shown here is derived from an EMBL/GenBank/DDBJ whole genome shotgun (WGS) entry which is preliminary data.</text>
</comment>
<dbReference type="Gene3D" id="3.40.1440.10">
    <property type="entry name" value="GIY-YIG endonuclease"/>
    <property type="match status" value="1"/>
</dbReference>
<dbReference type="InterPro" id="IPR000305">
    <property type="entry name" value="GIY-YIG_endonuc"/>
</dbReference>
<reference evidence="2 3" key="1">
    <citation type="submission" date="2021-03" db="EMBL/GenBank/DDBJ databases">
        <title>Genomic Encyclopedia of Type Strains, Phase IV (KMG-IV): sequencing the most valuable type-strain genomes for metagenomic binning, comparative biology and taxonomic classification.</title>
        <authorList>
            <person name="Goeker M."/>
        </authorList>
    </citation>
    <scope>NUCLEOTIDE SEQUENCE [LARGE SCALE GENOMIC DNA]</scope>
    <source>
        <strain evidence="2 3">DSM 26048</strain>
    </source>
</reference>
<protein>
    <submittedName>
        <fullName evidence="2">Excinuclease ABC subunit C</fullName>
    </submittedName>
</protein>
<dbReference type="InterPro" id="IPR050066">
    <property type="entry name" value="UvrABC_protein_C"/>
</dbReference>
<dbReference type="SMART" id="SM00465">
    <property type="entry name" value="GIYc"/>
    <property type="match status" value="1"/>
</dbReference>
<dbReference type="Pfam" id="PF01541">
    <property type="entry name" value="GIY-YIG"/>
    <property type="match status" value="1"/>
</dbReference>
<evidence type="ECO:0000313" key="2">
    <source>
        <dbReference type="EMBL" id="MBP1995599.1"/>
    </source>
</evidence>
<dbReference type="InterPro" id="IPR036876">
    <property type="entry name" value="UVR_dom_sf"/>
</dbReference>
<dbReference type="Proteomes" id="UP001519287">
    <property type="component" value="Unassembled WGS sequence"/>
</dbReference>
<keyword evidence="3" id="KW-1185">Reference proteome</keyword>
<dbReference type="EMBL" id="JAGGLB010000036">
    <property type="protein sequence ID" value="MBP1995599.1"/>
    <property type="molecule type" value="Genomic_DNA"/>
</dbReference>
<gene>
    <name evidence="2" type="ORF">J2Z66_007241</name>
</gene>
<dbReference type="RefSeq" id="WP_209977387.1">
    <property type="nucleotide sequence ID" value="NZ_JAGGLB010000036.1"/>
</dbReference>
<evidence type="ECO:0000313" key="3">
    <source>
        <dbReference type="Proteomes" id="UP001519287"/>
    </source>
</evidence>
<name>A0ABS4J6X9_9BACL</name>